<dbReference type="AlphaFoldDB" id="A0A1G7URF3"/>
<name>A0A1G7URF3_9RHOB</name>
<protein>
    <submittedName>
        <fullName evidence="1">2'-5' RNA ligase</fullName>
    </submittedName>
</protein>
<evidence type="ECO:0000313" key="1">
    <source>
        <dbReference type="EMBL" id="SDG49928.1"/>
    </source>
</evidence>
<gene>
    <name evidence="1" type="ORF">SAMN04489759_10888</name>
</gene>
<dbReference type="SUPFAM" id="SSF55144">
    <property type="entry name" value="LigT-like"/>
    <property type="match status" value="1"/>
</dbReference>
<evidence type="ECO:0000313" key="2">
    <source>
        <dbReference type="Proteomes" id="UP000199399"/>
    </source>
</evidence>
<dbReference type="Proteomes" id="UP000199399">
    <property type="component" value="Unassembled WGS sequence"/>
</dbReference>
<dbReference type="GO" id="GO:0016874">
    <property type="term" value="F:ligase activity"/>
    <property type="evidence" value="ECO:0007669"/>
    <property type="project" value="UniProtKB-KW"/>
</dbReference>
<dbReference type="RefSeq" id="WP_093743300.1">
    <property type="nucleotide sequence ID" value="NZ_FNBP01000008.1"/>
</dbReference>
<dbReference type="Pfam" id="PF13563">
    <property type="entry name" value="2_5_RNA_ligase2"/>
    <property type="match status" value="1"/>
</dbReference>
<proteinExistence type="predicted"/>
<keyword evidence="2" id="KW-1185">Reference proteome</keyword>
<dbReference type="EMBL" id="FNBP01000008">
    <property type="protein sequence ID" value="SDG49928.1"/>
    <property type="molecule type" value="Genomic_DNA"/>
</dbReference>
<dbReference type="OrthoDB" id="7375622at2"/>
<keyword evidence="1" id="KW-0436">Ligase</keyword>
<dbReference type="STRING" id="218672.SAMN04489759_10888"/>
<dbReference type="Gene3D" id="3.90.1140.10">
    <property type="entry name" value="Cyclic phosphodiesterase"/>
    <property type="match status" value="1"/>
</dbReference>
<organism evidence="1 2">
    <name type="scientific">Sulfitobacter delicatus</name>
    <dbReference type="NCBI Taxonomy" id="218672"/>
    <lineage>
        <taxon>Bacteria</taxon>
        <taxon>Pseudomonadati</taxon>
        <taxon>Pseudomonadota</taxon>
        <taxon>Alphaproteobacteria</taxon>
        <taxon>Rhodobacterales</taxon>
        <taxon>Roseobacteraceae</taxon>
        <taxon>Sulfitobacter</taxon>
    </lineage>
</organism>
<accession>A0A1G7URF3</accession>
<reference evidence="2" key="1">
    <citation type="submission" date="2016-10" db="EMBL/GenBank/DDBJ databases">
        <authorList>
            <person name="Varghese N."/>
            <person name="Submissions S."/>
        </authorList>
    </citation>
    <scope>NUCLEOTIDE SEQUENCE [LARGE SCALE GENOMIC DNA]</scope>
    <source>
        <strain evidence="2">DSM 16477</strain>
    </source>
</reference>
<dbReference type="InterPro" id="IPR009097">
    <property type="entry name" value="Cyclic_Pdiesterase"/>
</dbReference>
<sequence>MLYVLAFPKFETTFTSSLAQFRAKHEPERAQLVRPHITLVFGLPGLDAKAFADFCQDTLSVAKPVPLDFDRFTIEYDPFEEKHKLLLQCGRGHDEIVSLHQRIYSGPHCQQFDHGQPYRPHMTIATNRDRASIAQLDPSVIGELPIRGILDIIELVSLTGGELKTLKSFPLSL</sequence>